<organism evidence="2 3">
    <name type="scientific">Emericellopsis cladophorae</name>
    <dbReference type="NCBI Taxonomy" id="2686198"/>
    <lineage>
        <taxon>Eukaryota</taxon>
        <taxon>Fungi</taxon>
        <taxon>Dikarya</taxon>
        <taxon>Ascomycota</taxon>
        <taxon>Pezizomycotina</taxon>
        <taxon>Sordariomycetes</taxon>
        <taxon>Hypocreomycetidae</taxon>
        <taxon>Hypocreales</taxon>
        <taxon>Bionectriaceae</taxon>
        <taxon>Emericellopsis</taxon>
    </lineage>
</organism>
<dbReference type="OrthoDB" id="5360893at2759"/>
<sequence>MAHKPAICTMSLGRSFAGHSLPYKLTQTKEHGFQGIEVFYEDLIDLTISMPGGEALIDNQLAAARSFKNLCEERGLEIICLQPFMHFGGLIDSEKQEAQIHDINRWIQLAHTLGTDLICFPSSFLPAPQITADIDTIVHDLQRAADLGLASSPPVRFAYEALCWGTRISTWEDSWDLVQRVDRENFGICFDTFNIAGRIFADPAVKSGKCENAEEATLQSLKRLVKNVDVKKVFLLQVADAERLHERLDQRHAFHSADQPARMSWSRNCRLFYGESSHGAYLPVKAVLAAVVRGLGFQGWLSFEVFNRRLADRDTSVPEEMAKRASVAWEKMVREVPLDVRPTTTKRATPVSVQHRLSAML</sequence>
<evidence type="ECO:0000259" key="1">
    <source>
        <dbReference type="Pfam" id="PF01261"/>
    </source>
</evidence>
<dbReference type="SUPFAM" id="SSF51658">
    <property type="entry name" value="Xylose isomerase-like"/>
    <property type="match status" value="1"/>
</dbReference>
<name>A0A9P9XUI0_9HYPO</name>
<dbReference type="PANTHER" id="PTHR12110:SF21">
    <property type="entry name" value="XYLOSE ISOMERASE-LIKE TIM BARREL DOMAIN-CONTAINING PROTEIN"/>
    <property type="match status" value="1"/>
</dbReference>
<accession>A0A9P9XUI0</accession>
<dbReference type="Proteomes" id="UP001055219">
    <property type="component" value="Unassembled WGS sequence"/>
</dbReference>
<evidence type="ECO:0000313" key="3">
    <source>
        <dbReference type="Proteomes" id="UP001055219"/>
    </source>
</evidence>
<dbReference type="PANTHER" id="PTHR12110">
    <property type="entry name" value="HYDROXYPYRUVATE ISOMERASE"/>
    <property type="match status" value="1"/>
</dbReference>
<comment type="caution">
    <text evidence="2">The sequence shown here is derived from an EMBL/GenBank/DDBJ whole genome shotgun (WGS) entry which is preliminary data.</text>
</comment>
<dbReference type="RefSeq" id="XP_051358887.1">
    <property type="nucleotide sequence ID" value="XM_051510189.1"/>
</dbReference>
<dbReference type="EMBL" id="JAGIXG020000085">
    <property type="protein sequence ID" value="KAI6778031.1"/>
    <property type="molecule type" value="Genomic_DNA"/>
</dbReference>
<dbReference type="Gene3D" id="3.20.20.150">
    <property type="entry name" value="Divalent-metal-dependent TIM barrel enzymes"/>
    <property type="match status" value="1"/>
</dbReference>
<dbReference type="InterPro" id="IPR013022">
    <property type="entry name" value="Xyl_isomerase-like_TIM-brl"/>
</dbReference>
<evidence type="ECO:0000313" key="2">
    <source>
        <dbReference type="EMBL" id="KAI6778031.1"/>
    </source>
</evidence>
<keyword evidence="3" id="KW-1185">Reference proteome</keyword>
<dbReference type="AlphaFoldDB" id="A0A9P9XUI0"/>
<reference evidence="2" key="2">
    <citation type="submission" date="2022-07" db="EMBL/GenBank/DDBJ databases">
        <authorList>
            <person name="Goncalves M.F.M."/>
            <person name="Hilario S."/>
            <person name="Van De Peer Y."/>
            <person name="Esteves A.C."/>
            <person name="Alves A."/>
        </authorList>
    </citation>
    <scope>NUCLEOTIDE SEQUENCE</scope>
    <source>
        <strain evidence="2">MUM 19.33</strain>
    </source>
</reference>
<dbReference type="GeneID" id="75832301"/>
<dbReference type="Pfam" id="PF01261">
    <property type="entry name" value="AP_endonuc_2"/>
    <property type="match status" value="1"/>
</dbReference>
<dbReference type="InterPro" id="IPR036237">
    <property type="entry name" value="Xyl_isomerase-like_sf"/>
</dbReference>
<dbReference type="InterPro" id="IPR050312">
    <property type="entry name" value="IolE/XylAMocC-like"/>
</dbReference>
<feature type="domain" description="Xylose isomerase-like TIM barrel" evidence="1">
    <location>
        <begin position="27"/>
        <end position="321"/>
    </location>
</feature>
<proteinExistence type="predicted"/>
<gene>
    <name evidence="2" type="ORF">J7T54_005818</name>
</gene>
<reference evidence="2" key="1">
    <citation type="journal article" date="2021" name="J Fungi (Basel)">
        <title>Genomic and Metabolomic Analyses of the Marine Fungus Emericellopsis cladophorae: Insights into Saltwater Adaptability Mechanisms and Its Biosynthetic Potential.</title>
        <authorList>
            <person name="Goncalves M.F.M."/>
            <person name="Hilario S."/>
            <person name="Van de Peer Y."/>
            <person name="Esteves A.C."/>
            <person name="Alves A."/>
        </authorList>
    </citation>
    <scope>NUCLEOTIDE SEQUENCE</scope>
    <source>
        <strain evidence="2">MUM 19.33</strain>
    </source>
</reference>
<protein>
    <submittedName>
        <fullName evidence="2">3-dehydroshikimate dehydratase-like protein</fullName>
    </submittedName>
</protein>